<dbReference type="PANTHER" id="PTHR11439">
    <property type="entry name" value="GAG-POL-RELATED RETROTRANSPOSON"/>
    <property type="match status" value="1"/>
</dbReference>
<organism evidence="2 3">
    <name type="scientific">Cuscuta europaea</name>
    <name type="common">European dodder</name>
    <dbReference type="NCBI Taxonomy" id="41803"/>
    <lineage>
        <taxon>Eukaryota</taxon>
        <taxon>Viridiplantae</taxon>
        <taxon>Streptophyta</taxon>
        <taxon>Embryophyta</taxon>
        <taxon>Tracheophyta</taxon>
        <taxon>Spermatophyta</taxon>
        <taxon>Magnoliopsida</taxon>
        <taxon>eudicotyledons</taxon>
        <taxon>Gunneridae</taxon>
        <taxon>Pentapetalae</taxon>
        <taxon>asterids</taxon>
        <taxon>lamiids</taxon>
        <taxon>Solanales</taxon>
        <taxon>Convolvulaceae</taxon>
        <taxon>Cuscuteae</taxon>
        <taxon>Cuscuta</taxon>
        <taxon>Cuscuta subgen. Cuscuta</taxon>
    </lineage>
</organism>
<evidence type="ECO:0000259" key="1">
    <source>
        <dbReference type="Pfam" id="PF07727"/>
    </source>
</evidence>
<accession>A0A9P0Z8X6</accession>
<reference evidence="2" key="1">
    <citation type="submission" date="2022-07" db="EMBL/GenBank/DDBJ databases">
        <authorList>
            <person name="Macas J."/>
            <person name="Novak P."/>
            <person name="Neumann P."/>
        </authorList>
    </citation>
    <scope>NUCLEOTIDE SEQUENCE</scope>
</reference>
<proteinExistence type="predicted"/>
<dbReference type="InterPro" id="IPR043502">
    <property type="entry name" value="DNA/RNA_pol_sf"/>
</dbReference>
<dbReference type="Proteomes" id="UP001152484">
    <property type="component" value="Unassembled WGS sequence"/>
</dbReference>
<evidence type="ECO:0000313" key="2">
    <source>
        <dbReference type="EMBL" id="CAH9090102.1"/>
    </source>
</evidence>
<dbReference type="OrthoDB" id="1300721at2759"/>
<keyword evidence="3" id="KW-1185">Reference proteome</keyword>
<gene>
    <name evidence="2" type="ORF">CEURO_LOCUS11111</name>
</gene>
<evidence type="ECO:0000313" key="3">
    <source>
        <dbReference type="Proteomes" id="UP001152484"/>
    </source>
</evidence>
<name>A0A9P0Z8X6_CUSEU</name>
<comment type="caution">
    <text evidence="2">The sequence shown here is derived from an EMBL/GenBank/DDBJ whole genome shotgun (WGS) entry which is preliminary data.</text>
</comment>
<dbReference type="EMBL" id="CAMAPE010000021">
    <property type="protein sequence ID" value="CAH9090102.1"/>
    <property type="molecule type" value="Genomic_DNA"/>
</dbReference>
<dbReference type="AlphaFoldDB" id="A0A9P0Z8X6"/>
<dbReference type="InterPro" id="IPR013103">
    <property type="entry name" value="RVT_2"/>
</dbReference>
<dbReference type="Pfam" id="PF07727">
    <property type="entry name" value="RVT_2"/>
    <property type="match status" value="1"/>
</dbReference>
<dbReference type="SUPFAM" id="SSF56672">
    <property type="entry name" value="DNA/RNA polymerases"/>
    <property type="match status" value="1"/>
</dbReference>
<dbReference type="PANTHER" id="PTHR11439:SF470">
    <property type="entry name" value="CYSTEINE-RICH RLK (RECEPTOR-LIKE PROTEIN KINASE) 8"/>
    <property type="match status" value="1"/>
</dbReference>
<feature type="domain" description="Reverse transcriptase Ty1/copia-type" evidence="1">
    <location>
        <begin position="459"/>
        <end position="704"/>
    </location>
</feature>
<protein>
    <recommendedName>
        <fullName evidence="1">Reverse transcriptase Ty1/copia-type domain-containing protein</fullName>
    </recommendedName>
</protein>
<sequence>MAGTILGGQSWFTLFYVAKILKTVSLSLPQKKERLMLLFGRKLMPTYGSGYGTLWIPTLAIHVYTWDSAKEIWDFIQQSYSVAKDGAFVYDLWLKTTNLKQDSQSVTDYAIDLQRRWSELDQYQTIKWSNAADAALHKNYINQQRLYCFLSGLNPEYDQTRGQILGITPLPSISSAIATIKHEESRRNIMMNTNLIDSTALAAKSTPSDVKETKGSKGGRWCDHCKRSNHNVDTCWKLYPHLQKERKSQDRRGTSAGRANSVTPTIVESSTNLWPISQEELKQLRMMLQSLNNSNGSGHSSLALQGKTSTIFCLNASEQSSQSQWILDSGATSHMTAIPSLLSNYHPCFTSTHITTADGTPINRFTPLLTHDQLADPGNVSSSPPPSPPIALRKGVRQCTKTPLYPLANFVTIDNFSPSHALFVQRLNEIPIPNSVSEALGKKEWRDAMQEEIRALEKNHTWDIVTKPPGRHVVGCRWIFTVKYKADGSLERYKARLVAKGYTQTYGIDYQETFAPVAKLNTVRILLSLASHFDWPLLQFDVKNAFLHGDLHDEIYMYIPPGFNKTSTRTSTHVCQLKKALYGLMQSPRAWFDRFTQVVLAAGYSQSQGDHTLFYKHSHPNGVTILLVYVDDIIVTGNDPVEKQRLEGQLKSKFEMKSLGPLKYFLGIEVARSSEGIVISQQKYITDLLNETGKSACRPVNAPMDPNHKLGLVTDEPKVDSSMYQRLCDKLIYLSHTRPDIAYAVSVLSQFMHDPRKPHLEAAYRVLHYLKGSSGQGIIFRKGGKLSVQAFTDADYGGSLVDRWSTTGLCVFLAGNLVTWRSKKTECCGTIIC</sequence>